<dbReference type="EMBL" id="JAUOES010000008">
    <property type="protein sequence ID" value="MDT3280522.1"/>
    <property type="molecule type" value="Genomic_DNA"/>
</dbReference>
<comment type="caution">
    <text evidence="3">The sequence shown here is derived from an EMBL/GenBank/DDBJ whole genome shotgun (WGS) entry which is preliminary data.</text>
</comment>
<organism evidence="3 4">
    <name type="scientific">Shewanella scandinavica</name>
    <dbReference type="NCBI Taxonomy" id="3063538"/>
    <lineage>
        <taxon>Bacteria</taxon>
        <taxon>Pseudomonadati</taxon>
        <taxon>Pseudomonadota</taxon>
        <taxon>Gammaproteobacteria</taxon>
        <taxon>Alteromonadales</taxon>
        <taxon>Shewanellaceae</taxon>
        <taxon>Shewanella</taxon>
    </lineage>
</organism>
<proteinExistence type="predicted"/>
<name>A0ABU3FYS5_9GAMM</name>
<accession>A0ABU3FYS5</accession>
<reference evidence="3 4" key="1">
    <citation type="submission" date="2023-07" db="EMBL/GenBank/DDBJ databases">
        <title>Novel Shewanella species isolated from Baltic Sea sediments.</title>
        <authorList>
            <person name="Martin-Rodriguez A.J."/>
        </authorList>
    </citation>
    <scope>NUCLEOTIDE SEQUENCE [LARGE SCALE GENOMIC DNA]</scope>
    <source>
        <strain evidence="3 4">SP2S1-2</strain>
    </source>
</reference>
<evidence type="ECO:0000313" key="4">
    <source>
        <dbReference type="Proteomes" id="UP001249505"/>
    </source>
</evidence>
<dbReference type="InterPro" id="IPR011042">
    <property type="entry name" value="6-blade_b-propeller_TolB-like"/>
</dbReference>
<dbReference type="Gene3D" id="2.120.10.30">
    <property type="entry name" value="TolB, C-terminal domain"/>
    <property type="match status" value="2"/>
</dbReference>
<keyword evidence="4" id="KW-1185">Reference proteome</keyword>
<gene>
    <name evidence="3" type="ORF">Q4Q50_09520</name>
</gene>
<dbReference type="RefSeq" id="WP_311899153.1">
    <property type="nucleotide sequence ID" value="NZ_JAUOES010000008.1"/>
</dbReference>
<dbReference type="InterPro" id="IPR003431">
    <property type="entry name" value="B-propeller_Phytase"/>
</dbReference>
<protein>
    <submittedName>
        <fullName evidence="3">Phytase</fullName>
    </submittedName>
</protein>
<sequence length="690" mass="75674">MKKTLLSSAVLLGLIASHTPLTAMANTISVAVQTIAGHKGSQAQPLIFNQDKQSDNTLSHWLFTSEQQGLMLQTVLVTEMQQGMQTTVAEAPLPASSLLVKGDFELLAFSDPYALTLDRKADRVRPIMLKEINGKPTTNVLPLLPMGNFEINWICIQPRTQDGNIYAWFGGESGKSEQWLLGNAEHFSPKLMRSQSIPVNSTDCAINGDTLYVSEPEAGVWQFDASPFADTSAKLIFPAIYNQITGLNLLNGQLLLSDKNGKVMDDKGTEILSFSAPSSKTTDKTEAKAVTKAQRLSLAINASTSAQAKSATFAIYDDKNDRYLFTEQALPQFFPQKLLATSLPSAQNVGDEQATLEMIVEIPAWVESAPSDRPGDTMDDPAIWVHPTEPEKSLVLGTNKRWGLLSFNMRGEQVQALPSGRINNVDLRQQVLLGGKKRDIAVATQREHDSLAFYEIDAAGKITEYPNQATNMTDIYGMCLYQDEQTLYVFANEKSGRIAQYRVDWQQNGPSITLVRDIHTPSQVEGCVVDEAQHALFIGEEDKGIWRFNAKADASTEGKLIIKAEGDLVADVEGISLYQGATIKGKKQDLLVVSSQGNNSYLLYQASAPYTQVGRFRIGVNLNGMENGHETSIDGSAETDGLAVTHLPVGHGVWQQGMLVVQDGHNHLPDANQAFKWLPWSSIVKQLDMQ</sequence>
<dbReference type="PROSITE" id="PS51662">
    <property type="entry name" value="BP_PHYTASE"/>
    <property type="match status" value="2"/>
</dbReference>
<keyword evidence="1" id="KW-0732">Signal</keyword>
<evidence type="ECO:0000259" key="2">
    <source>
        <dbReference type="PROSITE" id="PS51662"/>
    </source>
</evidence>
<dbReference type="SUPFAM" id="SSF50956">
    <property type="entry name" value="Thermostable phytase (3-phytase)"/>
    <property type="match status" value="2"/>
</dbReference>
<feature type="signal peptide" evidence="1">
    <location>
        <begin position="1"/>
        <end position="25"/>
    </location>
</feature>
<feature type="chain" id="PRO_5047336969" evidence="1">
    <location>
        <begin position="26"/>
        <end position="690"/>
    </location>
</feature>
<dbReference type="Proteomes" id="UP001249505">
    <property type="component" value="Unassembled WGS sequence"/>
</dbReference>
<evidence type="ECO:0000313" key="3">
    <source>
        <dbReference type="EMBL" id="MDT3280522.1"/>
    </source>
</evidence>
<dbReference type="Pfam" id="PF02333">
    <property type="entry name" value="Phytase"/>
    <property type="match status" value="1"/>
</dbReference>
<feature type="domain" description="BPP" evidence="2">
    <location>
        <begin position="16"/>
        <end position="338"/>
    </location>
</feature>
<feature type="domain" description="BPP" evidence="2">
    <location>
        <begin position="352"/>
        <end position="687"/>
    </location>
</feature>
<evidence type="ECO:0000256" key="1">
    <source>
        <dbReference type="SAM" id="SignalP"/>
    </source>
</evidence>